<evidence type="ECO:0000256" key="3">
    <source>
        <dbReference type="ARBA" id="ARBA00023110"/>
    </source>
</evidence>
<dbReference type="AlphaFoldDB" id="A0A6I9T5S5"/>
<evidence type="ECO:0000256" key="1">
    <source>
        <dbReference type="ARBA" id="ARBA00000971"/>
    </source>
</evidence>
<name>A0A6I9T5S5_SESIN</name>
<proteinExistence type="predicted"/>
<evidence type="ECO:0000259" key="6">
    <source>
        <dbReference type="PROSITE" id="PS50059"/>
    </source>
</evidence>
<sequence>MLILTLYMALPMDTQSKSKKRTLEKKKISKSKINKSEVKVEGSSGTSICNMVQSEGKVVVYEANEEKSVVYKQDDVIGKRCEAQSLPNGLIIEELAKRDPKGKLALRGRKVRIHFTGMLKESGVVLDSSASKNPCKFRLGDEEVMDGFNMGIDGMRLGDKRRLIIPPSLGFGEQGFGTSVPPNSWLVCEVELVGVQR</sequence>
<keyword evidence="4 5" id="KW-0413">Isomerase</keyword>
<protein>
    <recommendedName>
        <fullName evidence="2 5">peptidylprolyl isomerase</fullName>
        <ecNumber evidence="2 5">5.2.1.8</ecNumber>
    </recommendedName>
</protein>
<keyword evidence="7" id="KW-1185">Reference proteome</keyword>
<organism evidence="7 8">
    <name type="scientific">Sesamum indicum</name>
    <name type="common">Oriental sesame</name>
    <name type="synonym">Sesamum orientale</name>
    <dbReference type="NCBI Taxonomy" id="4182"/>
    <lineage>
        <taxon>Eukaryota</taxon>
        <taxon>Viridiplantae</taxon>
        <taxon>Streptophyta</taxon>
        <taxon>Embryophyta</taxon>
        <taxon>Tracheophyta</taxon>
        <taxon>Spermatophyta</taxon>
        <taxon>Magnoliopsida</taxon>
        <taxon>eudicotyledons</taxon>
        <taxon>Gunneridae</taxon>
        <taxon>Pentapetalae</taxon>
        <taxon>asterids</taxon>
        <taxon>lamiids</taxon>
        <taxon>Lamiales</taxon>
        <taxon>Pedaliaceae</taxon>
        <taxon>Sesamum</taxon>
    </lineage>
</organism>
<dbReference type="PANTHER" id="PTHR43811">
    <property type="entry name" value="FKBP-TYPE PEPTIDYL-PROLYL CIS-TRANS ISOMERASE FKPA"/>
    <property type="match status" value="1"/>
</dbReference>
<dbReference type="InterPro" id="IPR046357">
    <property type="entry name" value="PPIase_dom_sf"/>
</dbReference>
<dbReference type="OrthoDB" id="913708at2759"/>
<dbReference type="Pfam" id="PF00254">
    <property type="entry name" value="FKBP_C"/>
    <property type="match status" value="1"/>
</dbReference>
<evidence type="ECO:0000256" key="2">
    <source>
        <dbReference type="ARBA" id="ARBA00013194"/>
    </source>
</evidence>
<accession>A0A6I9T5S5</accession>
<evidence type="ECO:0000256" key="5">
    <source>
        <dbReference type="PROSITE-ProRule" id="PRU00277"/>
    </source>
</evidence>
<dbReference type="GeneID" id="105160187"/>
<comment type="catalytic activity">
    <reaction evidence="1 5">
        <text>[protein]-peptidylproline (omega=180) = [protein]-peptidylproline (omega=0)</text>
        <dbReference type="Rhea" id="RHEA:16237"/>
        <dbReference type="Rhea" id="RHEA-COMP:10747"/>
        <dbReference type="Rhea" id="RHEA-COMP:10748"/>
        <dbReference type="ChEBI" id="CHEBI:83833"/>
        <dbReference type="ChEBI" id="CHEBI:83834"/>
        <dbReference type="EC" id="5.2.1.8"/>
    </reaction>
</comment>
<evidence type="ECO:0000313" key="8">
    <source>
        <dbReference type="RefSeq" id="XP_011075756.1"/>
    </source>
</evidence>
<dbReference type="Proteomes" id="UP000504604">
    <property type="component" value="Linkage group LG4"/>
</dbReference>
<dbReference type="GO" id="GO:0003755">
    <property type="term" value="F:peptidyl-prolyl cis-trans isomerase activity"/>
    <property type="evidence" value="ECO:0007669"/>
    <property type="project" value="UniProtKB-KW"/>
</dbReference>
<gene>
    <name evidence="8" type="primary">LOC105160187</name>
</gene>
<reference evidence="8" key="1">
    <citation type="submission" date="2025-08" db="UniProtKB">
        <authorList>
            <consortium name="RefSeq"/>
        </authorList>
    </citation>
    <scope>IDENTIFICATION</scope>
</reference>
<dbReference type="Gene3D" id="3.10.50.40">
    <property type="match status" value="1"/>
</dbReference>
<evidence type="ECO:0000313" key="7">
    <source>
        <dbReference type="Proteomes" id="UP000504604"/>
    </source>
</evidence>
<dbReference type="PANTHER" id="PTHR43811:SF48">
    <property type="entry name" value="PEPTIDYL-PROLYL CIS-TRANS ISOMERASE FKBP43"/>
    <property type="match status" value="1"/>
</dbReference>
<keyword evidence="3 5" id="KW-0697">Rotamase</keyword>
<evidence type="ECO:0000256" key="4">
    <source>
        <dbReference type="ARBA" id="ARBA00023235"/>
    </source>
</evidence>
<feature type="domain" description="PPIase FKBP-type" evidence="6">
    <location>
        <begin position="108"/>
        <end position="196"/>
    </location>
</feature>
<dbReference type="KEGG" id="sind:105160187"/>
<dbReference type="InParanoid" id="A0A6I9T5S5"/>
<dbReference type="RefSeq" id="XP_011075756.1">
    <property type="nucleotide sequence ID" value="XM_011077454.2"/>
</dbReference>
<dbReference type="EC" id="5.2.1.8" evidence="2 5"/>
<dbReference type="SUPFAM" id="SSF54534">
    <property type="entry name" value="FKBP-like"/>
    <property type="match status" value="1"/>
</dbReference>
<dbReference type="InterPro" id="IPR001179">
    <property type="entry name" value="PPIase_FKBP_dom"/>
</dbReference>
<dbReference type="PROSITE" id="PS50059">
    <property type="entry name" value="FKBP_PPIASE"/>
    <property type="match status" value="1"/>
</dbReference>